<evidence type="ECO:0000256" key="7">
    <source>
        <dbReference type="ARBA" id="ARBA00022723"/>
    </source>
</evidence>
<evidence type="ECO:0000256" key="9">
    <source>
        <dbReference type="ARBA" id="ARBA00023163"/>
    </source>
</evidence>
<dbReference type="Proteomes" id="UP000708208">
    <property type="component" value="Unassembled WGS sequence"/>
</dbReference>
<keyword evidence="7" id="KW-0479">Metal-binding</keyword>
<sequence length="391" mass="45403">MSEFDTEALGDLLPMYYQRLFPANLMYKWLSYGDDSYFARREFSFTLAGDIYIRFQSFNNLTEFENELKKKRPEKIDIGAVYTQKPKNRDSSGSFQPESKEFVLDIDLTDYDDVRTCCEGAKVCEKCWKFIAVAVDILDAALREDFGFSKLLWVFSGRRGVHCWVCDEVARELDTSGRAAVIEYLQVVRGGESKAKKIQLADKIHPSIRRALKVLDPAFESICKEDQSVFDNVKHLEMLPTDIRDKVQVQLRGDERWDNILHLINEKNEKRDKNKKAASLTLQEIQLQLCYPRLDVNVSKGLNHLLKAPFCIHPKTGQVCVPFEPKRVHEFKIAEVPTITKLIDEIGSFDKEHENQTNIKAWKKTSLASYIKLFEKFVKPQREEMVKTMEY</sequence>
<protein>
    <recommendedName>
        <fullName evidence="10">DNA primase</fullName>
        <ecNumber evidence="10">2.7.7.-</ecNumber>
    </recommendedName>
</protein>
<dbReference type="AlphaFoldDB" id="A0A8J2LTM3"/>
<evidence type="ECO:0000256" key="3">
    <source>
        <dbReference type="ARBA" id="ARBA00022515"/>
    </source>
</evidence>
<keyword evidence="5" id="KW-0548">Nucleotidyltransferase</keyword>
<dbReference type="FunFam" id="3.90.920.10:FF:000003">
    <property type="entry name" value="DNA primase"/>
    <property type="match status" value="1"/>
</dbReference>
<dbReference type="Pfam" id="PF01896">
    <property type="entry name" value="DNA_primase_S"/>
    <property type="match status" value="1"/>
</dbReference>
<dbReference type="InterPro" id="IPR002755">
    <property type="entry name" value="DNA_primase_S"/>
</dbReference>
<dbReference type="EMBL" id="CAJVCH010571635">
    <property type="protein sequence ID" value="CAG7838045.1"/>
    <property type="molecule type" value="Genomic_DNA"/>
</dbReference>
<evidence type="ECO:0000256" key="6">
    <source>
        <dbReference type="ARBA" id="ARBA00022705"/>
    </source>
</evidence>
<dbReference type="EC" id="2.7.7.-" evidence="10"/>
<dbReference type="OrthoDB" id="19606at2759"/>
<gene>
    <name evidence="11" type="ORF">AFUS01_LOCUS47063</name>
</gene>
<dbReference type="GO" id="GO:0003899">
    <property type="term" value="F:DNA-directed RNA polymerase activity"/>
    <property type="evidence" value="ECO:0007669"/>
    <property type="project" value="InterPro"/>
</dbReference>
<keyword evidence="9" id="KW-0804">Transcription</keyword>
<organism evidence="11 12">
    <name type="scientific">Allacma fusca</name>
    <dbReference type="NCBI Taxonomy" id="39272"/>
    <lineage>
        <taxon>Eukaryota</taxon>
        <taxon>Metazoa</taxon>
        <taxon>Ecdysozoa</taxon>
        <taxon>Arthropoda</taxon>
        <taxon>Hexapoda</taxon>
        <taxon>Collembola</taxon>
        <taxon>Symphypleona</taxon>
        <taxon>Sminthuridae</taxon>
        <taxon>Allacma</taxon>
    </lineage>
</organism>
<name>A0A8J2LTM3_9HEXA</name>
<comment type="caution">
    <text evidence="11">The sequence shown here is derived from an EMBL/GenBank/DDBJ whole genome shotgun (WGS) entry which is preliminary data.</text>
</comment>
<keyword evidence="2 10" id="KW-0240">DNA-directed RNA polymerase</keyword>
<dbReference type="NCBIfam" id="TIGR00335">
    <property type="entry name" value="primase_sml"/>
    <property type="match status" value="1"/>
</dbReference>
<reference evidence="11" key="1">
    <citation type="submission" date="2021-06" db="EMBL/GenBank/DDBJ databases">
        <authorList>
            <person name="Hodson N. C."/>
            <person name="Mongue J. A."/>
            <person name="Jaron S. K."/>
        </authorList>
    </citation>
    <scope>NUCLEOTIDE SEQUENCE</scope>
</reference>
<keyword evidence="4 10" id="KW-0808">Transferase</keyword>
<proteinExistence type="inferred from homology"/>
<dbReference type="PANTHER" id="PTHR10536">
    <property type="entry name" value="DNA PRIMASE SMALL SUBUNIT"/>
    <property type="match status" value="1"/>
</dbReference>
<evidence type="ECO:0000256" key="4">
    <source>
        <dbReference type="ARBA" id="ARBA00022679"/>
    </source>
</evidence>
<keyword evidence="6 10" id="KW-0235">DNA replication</keyword>
<evidence type="ECO:0000256" key="2">
    <source>
        <dbReference type="ARBA" id="ARBA00022478"/>
    </source>
</evidence>
<keyword evidence="3 10" id="KW-0639">Primosome</keyword>
<evidence type="ECO:0000256" key="10">
    <source>
        <dbReference type="RuleBase" id="RU003514"/>
    </source>
</evidence>
<comment type="similarity">
    <text evidence="1 10">Belongs to the eukaryotic-type primase small subunit family.</text>
</comment>
<evidence type="ECO:0000313" key="11">
    <source>
        <dbReference type="EMBL" id="CAG7838045.1"/>
    </source>
</evidence>
<keyword evidence="8" id="KW-0862">Zinc</keyword>
<dbReference type="InterPro" id="IPR014052">
    <property type="entry name" value="DNA_primase_ssu_euk/arc"/>
</dbReference>
<dbReference type="GO" id="GO:0005658">
    <property type="term" value="C:alpha DNA polymerase:primase complex"/>
    <property type="evidence" value="ECO:0007669"/>
    <property type="project" value="UniProtKB-ARBA"/>
</dbReference>
<evidence type="ECO:0000256" key="1">
    <source>
        <dbReference type="ARBA" id="ARBA00009762"/>
    </source>
</evidence>
<evidence type="ECO:0000313" key="12">
    <source>
        <dbReference type="Proteomes" id="UP000708208"/>
    </source>
</evidence>
<keyword evidence="12" id="KW-1185">Reference proteome</keyword>
<accession>A0A8J2LTM3</accession>
<dbReference type="GO" id="GO:0046872">
    <property type="term" value="F:metal ion binding"/>
    <property type="evidence" value="ECO:0007669"/>
    <property type="project" value="UniProtKB-KW"/>
</dbReference>
<evidence type="ECO:0000256" key="8">
    <source>
        <dbReference type="ARBA" id="ARBA00022833"/>
    </source>
</evidence>
<dbReference type="GO" id="GO:0006269">
    <property type="term" value="P:DNA replication, synthesis of primer"/>
    <property type="evidence" value="ECO:0007669"/>
    <property type="project" value="UniProtKB-KW"/>
</dbReference>
<evidence type="ECO:0000256" key="5">
    <source>
        <dbReference type="ARBA" id="ARBA00022695"/>
    </source>
</evidence>
<dbReference type="CDD" id="cd04860">
    <property type="entry name" value="AE_Prim_S"/>
    <property type="match status" value="1"/>
</dbReference>